<evidence type="ECO:0000256" key="1">
    <source>
        <dbReference type="PIRSR" id="PIRSR000390-1"/>
    </source>
</evidence>
<dbReference type="Gene3D" id="3.90.1150.10">
    <property type="entry name" value="Aspartate Aminotransferase, domain 1"/>
    <property type="match status" value="1"/>
</dbReference>
<dbReference type="CDD" id="cd00616">
    <property type="entry name" value="AHBA_syn"/>
    <property type="match status" value="1"/>
</dbReference>
<dbReference type="RefSeq" id="WP_021169179.1">
    <property type="nucleotide sequence ID" value="NZ_CTRP01000003.1"/>
</dbReference>
<dbReference type="PIRSF" id="PIRSF000390">
    <property type="entry name" value="PLP_StrS"/>
    <property type="match status" value="1"/>
</dbReference>
<keyword evidence="4" id="KW-0808">Transferase</keyword>
<keyword evidence="5" id="KW-1185">Reference proteome</keyword>
<dbReference type="GO" id="GO:0000271">
    <property type="term" value="P:polysaccharide biosynthetic process"/>
    <property type="evidence" value="ECO:0007669"/>
    <property type="project" value="TreeGrafter"/>
</dbReference>
<protein>
    <submittedName>
        <fullName evidence="4">DegT/DnrJ/EryC1/StrS aminotransferase</fullName>
    </submittedName>
</protein>
<dbReference type="PANTHER" id="PTHR30244">
    <property type="entry name" value="TRANSAMINASE"/>
    <property type="match status" value="1"/>
</dbReference>
<organism evidence="4 5">
    <name type="scientific">Sporomusa ovata</name>
    <dbReference type="NCBI Taxonomy" id="2378"/>
    <lineage>
        <taxon>Bacteria</taxon>
        <taxon>Bacillati</taxon>
        <taxon>Bacillota</taxon>
        <taxon>Negativicutes</taxon>
        <taxon>Selenomonadales</taxon>
        <taxon>Sporomusaceae</taxon>
        <taxon>Sporomusa</taxon>
    </lineage>
</organism>
<dbReference type="InterPro" id="IPR015421">
    <property type="entry name" value="PyrdxlP-dep_Trfase_major"/>
</dbReference>
<evidence type="ECO:0000313" key="5">
    <source>
        <dbReference type="Proteomes" id="UP000049855"/>
    </source>
</evidence>
<sequence length="432" mass="47527">MSNVALLGGTPVRNIAIPWTNTMGEEEKAAVVKVMESGTLSAFLGRAGDGFLGGPKVKEIEQMFANRFGAKYGISLNSATTALHAAVAACEIGPGDEVLVSPYTMSATATAILMNNAVPVFVDICADTYNLNPNEIEKWLTPRTKAVIVTNLFGLPGNLPEIVRIARKYGLYVIEDNAQAPGANINGKQAGTFGDVSIFSLNYHKVIHSGEGGIILTDNQKLAYRCQLIRNHGEVVLDDLDDDETVVLGSNYRMTELHAAIGIEQLKKLDGFLVMRRALADKLTAGLKAFNGLQGVTVPVGYEHSYYVYPIQFDKSVWGIKRATFAAAMKAEGFPLGIGYVKPIYLMKIFQHKKVYNQTQYPFSLITDPAQKYQKGICPVVESMYDERLLSADVCRIPYCEQDINDFLTAVEKVWQSCQELYEYEKNNIFGS</sequence>
<dbReference type="EMBL" id="CTRP01000003">
    <property type="protein sequence ID" value="CQR70445.1"/>
    <property type="molecule type" value="Genomic_DNA"/>
</dbReference>
<dbReference type="SUPFAM" id="SSF53383">
    <property type="entry name" value="PLP-dependent transferases"/>
    <property type="match status" value="1"/>
</dbReference>
<comment type="similarity">
    <text evidence="3">Belongs to the DegT/DnrJ/EryC1 family.</text>
</comment>
<gene>
    <name evidence="4" type="ORF">SpAn4DRAFT_1414</name>
</gene>
<dbReference type="Pfam" id="PF01041">
    <property type="entry name" value="DegT_DnrJ_EryC1"/>
    <property type="match status" value="1"/>
</dbReference>
<accession>A0A0U1KT64</accession>
<dbReference type="GO" id="GO:0030170">
    <property type="term" value="F:pyridoxal phosphate binding"/>
    <property type="evidence" value="ECO:0007669"/>
    <property type="project" value="TreeGrafter"/>
</dbReference>
<name>A0A0U1KT64_9FIRM</name>
<feature type="modified residue" description="N6-(pyridoxal phosphate)lysine" evidence="2">
    <location>
        <position position="205"/>
    </location>
</feature>
<dbReference type="Gene3D" id="3.40.640.10">
    <property type="entry name" value="Type I PLP-dependent aspartate aminotransferase-like (Major domain)"/>
    <property type="match status" value="1"/>
</dbReference>
<reference evidence="5" key="1">
    <citation type="submission" date="2015-03" db="EMBL/GenBank/DDBJ databases">
        <authorList>
            <person name="Nijsse Bart"/>
        </authorList>
    </citation>
    <scope>NUCLEOTIDE SEQUENCE [LARGE SCALE GENOMIC DNA]</scope>
</reference>
<dbReference type="InterPro" id="IPR015422">
    <property type="entry name" value="PyrdxlP-dep_Trfase_small"/>
</dbReference>
<proteinExistence type="inferred from homology"/>
<keyword evidence="2 3" id="KW-0663">Pyridoxal phosphate</keyword>
<evidence type="ECO:0000256" key="3">
    <source>
        <dbReference type="RuleBase" id="RU004508"/>
    </source>
</evidence>
<feature type="active site" description="Proton acceptor" evidence="1">
    <location>
        <position position="205"/>
    </location>
</feature>
<dbReference type="Proteomes" id="UP000049855">
    <property type="component" value="Unassembled WGS sequence"/>
</dbReference>
<evidence type="ECO:0000256" key="2">
    <source>
        <dbReference type="PIRSR" id="PIRSR000390-2"/>
    </source>
</evidence>
<keyword evidence="4" id="KW-0032">Aminotransferase</keyword>
<dbReference type="GO" id="GO:0008483">
    <property type="term" value="F:transaminase activity"/>
    <property type="evidence" value="ECO:0007669"/>
    <property type="project" value="UniProtKB-KW"/>
</dbReference>
<dbReference type="InterPro" id="IPR000653">
    <property type="entry name" value="DegT/StrS_aminotransferase"/>
</dbReference>
<dbReference type="InterPro" id="IPR015424">
    <property type="entry name" value="PyrdxlP-dep_Trfase"/>
</dbReference>
<evidence type="ECO:0000313" key="4">
    <source>
        <dbReference type="EMBL" id="CQR70445.1"/>
    </source>
</evidence>
<dbReference type="AlphaFoldDB" id="A0A0U1KT64"/>
<dbReference type="PANTHER" id="PTHR30244:SF34">
    <property type="entry name" value="DTDP-4-AMINO-4,6-DIDEOXYGALACTOSE TRANSAMINASE"/>
    <property type="match status" value="1"/>
</dbReference>